<dbReference type="SUPFAM" id="SSF52540">
    <property type="entry name" value="P-loop containing nucleoside triphosphate hydrolases"/>
    <property type="match status" value="1"/>
</dbReference>
<keyword evidence="2" id="KW-0342">GTP-binding</keyword>
<evidence type="ECO:0000256" key="2">
    <source>
        <dbReference type="ARBA" id="ARBA00023134"/>
    </source>
</evidence>
<dbReference type="HOGENOM" id="CLU_041217_21_2_1"/>
<evidence type="ECO:0000313" key="4">
    <source>
        <dbReference type="Proteomes" id="UP000054097"/>
    </source>
</evidence>
<accession>A0A0C2WUT8</accession>
<proteinExistence type="predicted"/>
<keyword evidence="4" id="KW-1185">Reference proteome</keyword>
<dbReference type="InterPro" id="IPR027417">
    <property type="entry name" value="P-loop_NTPase"/>
</dbReference>
<dbReference type="Pfam" id="PF00071">
    <property type="entry name" value="Ras"/>
    <property type="match status" value="1"/>
</dbReference>
<dbReference type="Proteomes" id="UP000054097">
    <property type="component" value="Unassembled WGS sequence"/>
</dbReference>
<gene>
    <name evidence="3" type="ORF">M408DRAFT_80910</name>
</gene>
<dbReference type="InterPro" id="IPR003578">
    <property type="entry name" value="Small_GTPase_Rho"/>
</dbReference>
<reference evidence="3 4" key="1">
    <citation type="submission" date="2014-04" db="EMBL/GenBank/DDBJ databases">
        <authorList>
            <consortium name="DOE Joint Genome Institute"/>
            <person name="Kuo A."/>
            <person name="Zuccaro A."/>
            <person name="Kohler A."/>
            <person name="Nagy L.G."/>
            <person name="Floudas D."/>
            <person name="Copeland A."/>
            <person name="Barry K.W."/>
            <person name="Cichocki N."/>
            <person name="Veneault-Fourrey C."/>
            <person name="LaButti K."/>
            <person name="Lindquist E.A."/>
            <person name="Lipzen A."/>
            <person name="Lundell T."/>
            <person name="Morin E."/>
            <person name="Murat C."/>
            <person name="Sun H."/>
            <person name="Tunlid A."/>
            <person name="Henrissat B."/>
            <person name="Grigoriev I.V."/>
            <person name="Hibbett D.S."/>
            <person name="Martin F."/>
            <person name="Nordberg H.P."/>
            <person name="Cantor M.N."/>
            <person name="Hua S.X."/>
        </authorList>
    </citation>
    <scope>NUCLEOTIDE SEQUENCE [LARGE SCALE GENOMIC DNA]</scope>
    <source>
        <strain evidence="3 4">MAFF 305830</strain>
    </source>
</reference>
<dbReference type="GO" id="GO:0003924">
    <property type="term" value="F:GTPase activity"/>
    <property type="evidence" value="ECO:0007669"/>
    <property type="project" value="InterPro"/>
</dbReference>
<sequence>EVDGRAVEIELWDTSTHDDYDRARLRAYQNSAVVVLCFAIDASESLRTIREKWYPEILYFLSSVPLLLVGYRHIRLLPSISRDFRPDEFITPNQAQILVDEFGAIKYLECSPLQKTSITALQETVGRAAMSWDPTMAANRSNKKDCIII</sequence>
<organism evidence="3 4">
    <name type="scientific">Serendipita vermifera MAFF 305830</name>
    <dbReference type="NCBI Taxonomy" id="933852"/>
    <lineage>
        <taxon>Eukaryota</taxon>
        <taxon>Fungi</taxon>
        <taxon>Dikarya</taxon>
        <taxon>Basidiomycota</taxon>
        <taxon>Agaricomycotina</taxon>
        <taxon>Agaricomycetes</taxon>
        <taxon>Sebacinales</taxon>
        <taxon>Serendipitaceae</taxon>
        <taxon>Serendipita</taxon>
    </lineage>
</organism>
<dbReference type="PROSITE" id="PS51419">
    <property type="entry name" value="RAB"/>
    <property type="match status" value="1"/>
</dbReference>
<dbReference type="OrthoDB" id="8830751at2759"/>
<dbReference type="EMBL" id="KN824391">
    <property type="protein sequence ID" value="KIM21157.1"/>
    <property type="molecule type" value="Genomic_DNA"/>
</dbReference>
<dbReference type="PROSITE" id="PS51420">
    <property type="entry name" value="RHO"/>
    <property type="match status" value="1"/>
</dbReference>
<dbReference type="PROSITE" id="PS51421">
    <property type="entry name" value="RAS"/>
    <property type="match status" value="1"/>
</dbReference>
<dbReference type="InterPro" id="IPR001806">
    <property type="entry name" value="Small_GTPase"/>
</dbReference>
<protein>
    <submittedName>
        <fullName evidence="3">Uncharacterized protein</fullName>
    </submittedName>
</protein>
<feature type="non-terminal residue" evidence="3">
    <location>
        <position position="1"/>
    </location>
</feature>
<dbReference type="PANTHER" id="PTHR24072">
    <property type="entry name" value="RHO FAMILY GTPASE"/>
    <property type="match status" value="1"/>
</dbReference>
<dbReference type="STRING" id="933852.A0A0C2WUT8"/>
<dbReference type="GO" id="GO:0007264">
    <property type="term" value="P:small GTPase-mediated signal transduction"/>
    <property type="evidence" value="ECO:0007669"/>
    <property type="project" value="InterPro"/>
</dbReference>
<keyword evidence="1" id="KW-0547">Nucleotide-binding</keyword>
<reference evidence="4" key="2">
    <citation type="submission" date="2015-01" db="EMBL/GenBank/DDBJ databases">
        <title>Evolutionary Origins and Diversification of the Mycorrhizal Mutualists.</title>
        <authorList>
            <consortium name="DOE Joint Genome Institute"/>
            <consortium name="Mycorrhizal Genomics Consortium"/>
            <person name="Kohler A."/>
            <person name="Kuo A."/>
            <person name="Nagy L.G."/>
            <person name="Floudas D."/>
            <person name="Copeland A."/>
            <person name="Barry K.W."/>
            <person name="Cichocki N."/>
            <person name="Veneault-Fourrey C."/>
            <person name="LaButti K."/>
            <person name="Lindquist E.A."/>
            <person name="Lipzen A."/>
            <person name="Lundell T."/>
            <person name="Morin E."/>
            <person name="Murat C."/>
            <person name="Riley R."/>
            <person name="Ohm R."/>
            <person name="Sun H."/>
            <person name="Tunlid A."/>
            <person name="Henrissat B."/>
            <person name="Grigoriev I.V."/>
            <person name="Hibbett D.S."/>
            <person name="Martin F."/>
        </authorList>
    </citation>
    <scope>NUCLEOTIDE SEQUENCE [LARGE SCALE GENOMIC DNA]</scope>
    <source>
        <strain evidence="4">MAFF 305830</strain>
    </source>
</reference>
<dbReference type="Gene3D" id="3.40.50.300">
    <property type="entry name" value="P-loop containing nucleotide triphosphate hydrolases"/>
    <property type="match status" value="1"/>
</dbReference>
<evidence type="ECO:0000313" key="3">
    <source>
        <dbReference type="EMBL" id="KIM21157.1"/>
    </source>
</evidence>
<dbReference type="GO" id="GO:0005525">
    <property type="term" value="F:GTP binding"/>
    <property type="evidence" value="ECO:0007669"/>
    <property type="project" value="UniProtKB-KW"/>
</dbReference>
<name>A0A0C2WUT8_SERVB</name>
<evidence type="ECO:0000256" key="1">
    <source>
        <dbReference type="ARBA" id="ARBA00022741"/>
    </source>
</evidence>
<dbReference type="AlphaFoldDB" id="A0A0C2WUT8"/>
<dbReference type="SMART" id="SM00174">
    <property type="entry name" value="RHO"/>
    <property type="match status" value="1"/>
</dbReference>